<dbReference type="SUPFAM" id="SSF51182">
    <property type="entry name" value="RmlC-like cupins"/>
    <property type="match status" value="1"/>
</dbReference>
<dbReference type="InterPro" id="IPR014710">
    <property type="entry name" value="RmlC-like_jellyroll"/>
</dbReference>
<dbReference type="GO" id="GO:0006355">
    <property type="term" value="P:regulation of DNA-templated transcription"/>
    <property type="evidence" value="ECO:0007669"/>
    <property type="project" value="InterPro"/>
</dbReference>
<feature type="domain" description="AraC-type arabinose-binding/dimerisation" evidence="2">
    <location>
        <begin position="149"/>
        <end position="203"/>
    </location>
</feature>
<dbReference type="EMBL" id="QRBF01000001">
    <property type="protein sequence ID" value="RDS86211.1"/>
    <property type="molecule type" value="Genomic_DNA"/>
</dbReference>
<dbReference type="AlphaFoldDB" id="A0A370XDB6"/>
<sequence>MSNAIRRLDSDRMFVSTIERFEKYEFSDDRHSVRIILTTGKAATLEAEASHYVVVCDGEFQVSLKNATHHLSEGCFGSFPGVTQIKGEGRAFVLSSLGYRSPLLAGGPAEEQGRLRYVDGCTTSLLLPPPVRGEPCLNFMHLPRNVSQTMHTHPSLRAGIILSGNGQCKTKKGVLGFHPGTTFFIPPYLPHSFQSNDETLRIAIFHPDSDSGPTHTNHTMLNRTFVGGKSAQFITKLHTTDGAQQ</sequence>
<evidence type="ECO:0000313" key="4">
    <source>
        <dbReference type="Proteomes" id="UP000255334"/>
    </source>
</evidence>
<accession>A0A370XDB6</accession>
<dbReference type="InterPro" id="IPR011051">
    <property type="entry name" value="RmlC_Cupin_sf"/>
</dbReference>
<protein>
    <submittedName>
        <fullName evidence="3">Cupin domain-containing protein</fullName>
    </submittedName>
</protein>
<dbReference type="Proteomes" id="UP000255334">
    <property type="component" value="Unassembled WGS sequence"/>
</dbReference>
<dbReference type="Gene3D" id="2.60.120.10">
    <property type="entry name" value="Jelly Rolls"/>
    <property type="match status" value="1"/>
</dbReference>
<dbReference type="InterPro" id="IPR003313">
    <property type="entry name" value="AraC-bd"/>
</dbReference>
<evidence type="ECO:0000256" key="1">
    <source>
        <dbReference type="ARBA" id="ARBA00023125"/>
    </source>
</evidence>
<dbReference type="GO" id="GO:0003677">
    <property type="term" value="F:DNA binding"/>
    <property type="evidence" value="ECO:0007669"/>
    <property type="project" value="UniProtKB-KW"/>
</dbReference>
<evidence type="ECO:0000313" key="3">
    <source>
        <dbReference type="EMBL" id="RDS86211.1"/>
    </source>
</evidence>
<keyword evidence="4" id="KW-1185">Reference proteome</keyword>
<dbReference type="OrthoDB" id="285029at2"/>
<dbReference type="Pfam" id="PF02311">
    <property type="entry name" value="AraC_binding"/>
    <property type="match status" value="1"/>
</dbReference>
<name>A0A370XDB6_9GAMM</name>
<comment type="caution">
    <text evidence="3">The sequence shown here is derived from an EMBL/GenBank/DDBJ whole genome shotgun (WGS) entry which is preliminary data.</text>
</comment>
<reference evidence="3 4" key="1">
    <citation type="submission" date="2018-07" db="EMBL/GenBank/DDBJ databases">
        <title>Dyella monticola sp. nov. and Dyella psychrodurans sp. nov. isolated from monsoon evergreen broad-leaved forest soil of Dinghu Mountain, China.</title>
        <authorList>
            <person name="Gao Z."/>
            <person name="Qiu L."/>
        </authorList>
    </citation>
    <scope>NUCLEOTIDE SEQUENCE [LARGE SCALE GENOMIC DNA]</scope>
    <source>
        <strain evidence="3 4">4MSK11</strain>
    </source>
</reference>
<proteinExistence type="predicted"/>
<organism evidence="3 4">
    <name type="scientific">Dyella psychrodurans</name>
    <dbReference type="NCBI Taxonomy" id="1927960"/>
    <lineage>
        <taxon>Bacteria</taxon>
        <taxon>Pseudomonadati</taxon>
        <taxon>Pseudomonadota</taxon>
        <taxon>Gammaproteobacteria</taxon>
        <taxon>Lysobacterales</taxon>
        <taxon>Rhodanobacteraceae</taxon>
        <taxon>Dyella</taxon>
    </lineage>
</organism>
<evidence type="ECO:0000259" key="2">
    <source>
        <dbReference type="Pfam" id="PF02311"/>
    </source>
</evidence>
<dbReference type="RefSeq" id="WP_115476462.1">
    <property type="nucleotide sequence ID" value="NZ_QRBF01000001.1"/>
</dbReference>
<gene>
    <name evidence="3" type="ORF">DWU99_02805</name>
</gene>
<keyword evidence="1" id="KW-0238">DNA-binding</keyword>